<dbReference type="EMBL" id="BAET01000031">
    <property type="protein sequence ID" value="GAB56762.1"/>
    <property type="molecule type" value="Genomic_DNA"/>
</dbReference>
<name>H5TEN5_9ALTE</name>
<protein>
    <submittedName>
        <fullName evidence="2">Uncharacterized protein</fullName>
    </submittedName>
</protein>
<reference evidence="2 3" key="1">
    <citation type="journal article" date="2012" name="J. Bacteriol.">
        <title>Genome sequence of proteorhodopsin-containing sea ice bacterium Glaciecola punicea ACAM 611T.</title>
        <authorList>
            <person name="Qin Q.-L."/>
            <person name="Xie B.-B."/>
            <person name="Shu Y.-L."/>
            <person name="Rong J.-C."/>
            <person name="Zhao D.-L."/>
            <person name="Zhang X.-Y."/>
            <person name="Chen X.-L."/>
            <person name="Zhou B.-C."/>
            <person name="Zhanga Y.-Z."/>
        </authorList>
    </citation>
    <scope>NUCLEOTIDE SEQUENCE [LARGE SCALE GENOMIC DNA]</scope>
    <source>
        <strain evidence="2 3">ACAM 611</strain>
    </source>
</reference>
<reference evidence="2 3" key="2">
    <citation type="journal article" date="2017" name="Antonie Van Leeuwenhoek">
        <title>Rhizobium rhizosphaerae sp. nov., a novel species isolated from rice rhizosphere.</title>
        <authorList>
            <person name="Zhao J.J."/>
            <person name="Zhang J."/>
            <person name="Zhang R.J."/>
            <person name="Zhang C.W."/>
            <person name="Yin H.Q."/>
            <person name="Zhang X.X."/>
        </authorList>
    </citation>
    <scope>NUCLEOTIDE SEQUENCE [LARGE SCALE GENOMIC DNA]</scope>
    <source>
        <strain evidence="2 3">ACAM 611</strain>
    </source>
</reference>
<keyword evidence="3" id="KW-1185">Reference proteome</keyword>
<dbReference type="Proteomes" id="UP000053586">
    <property type="component" value="Unassembled WGS sequence"/>
</dbReference>
<evidence type="ECO:0000313" key="2">
    <source>
        <dbReference type="EMBL" id="GAB56762.1"/>
    </source>
</evidence>
<feature type="transmembrane region" description="Helical" evidence="1">
    <location>
        <begin position="20"/>
        <end position="40"/>
    </location>
</feature>
<evidence type="ECO:0000256" key="1">
    <source>
        <dbReference type="SAM" id="Phobius"/>
    </source>
</evidence>
<keyword evidence="1" id="KW-0812">Transmembrane</keyword>
<keyword evidence="1" id="KW-0472">Membrane</keyword>
<gene>
    <name evidence="2" type="ORF">GPUN_2648</name>
</gene>
<dbReference type="AlphaFoldDB" id="H5TEN5"/>
<keyword evidence="1" id="KW-1133">Transmembrane helix</keyword>
<proteinExistence type="predicted"/>
<organism evidence="2 3">
    <name type="scientific">Glaciecola punicea ACAM 611</name>
    <dbReference type="NCBI Taxonomy" id="1121923"/>
    <lineage>
        <taxon>Bacteria</taxon>
        <taxon>Pseudomonadati</taxon>
        <taxon>Pseudomonadota</taxon>
        <taxon>Gammaproteobacteria</taxon>
        <taxon>Alteromonadales</taxon>
        <taxon>Alteromonadaceae</taxon>
        <taxon>Glaciecola</taxon>
    </lineage>
</organism>
<accession>H5TEN5</accession>
<comment type="caution">
    <text evidence="2">The sequence shown here is derived from an EMBL/GenBank/DDBJ whole genome shotgun (WGS) entry which is preliminary data.</text>
</comment>
<sequence>MCGNIENVIFLGSESASAAYAPVSSIIMASCIFFAALGQWEQRALKSFH</sequence>
<evidence type="ECO:0000313" key="3">
    <source>
        <dbReference type="Proteomes" id="UP000053586"/>
    </source>
</evidence>